<dbReference type="OrthoDB" id="2017693at2759"/>
<organism evidence="2 3">
    <name type="scientific">Dinothrombium tinctorium</name>
    <dbReference type="NCBI Taxonomy" id="1965070"/>
    <lineage>
        <taxon>Eukaryota</taxon>
        <taxon>Metazoa</taxon>
        <taxon>Ecdysozoa</taxon>
        <taxon>Arthropoda</taxon>
        <taxon>Chelicerata</taxon>
        <taxon>Arachnida</taxon>
        <taxon>Acari</taxon>
        <taxon>Acariformes</taxon>
        <taxon>Trombidiformes</taxon>
        <taxon>Prostigmata</taxon>
        <taxon>Anystina</taxon>
        <taxon>Parasitengona</taxon>
        <taxon>Trombidioidea</taxon>
        <taxon>Trombidiidae</taxon>
        <taxon>Dinothrombium</taxon>
    </lineage>
</organism>
<keyword evidence="3" id="KW-1185">Reference proteome</keyword>
<accession>A0A3S3PAN5</accession>
<evidence type="ECO:0000313" key="2">
    <source>
        <dbReference type="EMBL" id="RWS04713.1"/>
    </source>
</evidence>
<dbReference type="PANTHER" id="PTHR23419:SF8">
    <property type="entry name" value="FI09726P"/>
    <property type="match status" value="1"/>
</dbReference>
<proteinExistence type="inferred from homology"/>
<comment type="similarity">
    <text evidence="1">Belongs to the CutA family.</text>
</comment>
<dbReference type="InterPro" id="IPR011322">
    <property type="entry name" value="N-reg_PII-like_a/b"/>
</dbReference>
<name>A0A3S3PAN5_9ACAR</name>
<sequence>MVFSLISIAGLYFARNSSTNIRLAATKSTAAMSSSAQCSQAASLTSTKESNTPFSVAFVTISNEQTAQKLASQIVENKLAACVNIVPKVISIYEWKGKIENDSEALMMIKTRTSRVDELIAFVKKNHPYEVCEVITTAIQHGNPDYLKWLGEVVPPSNKSCSD</sequence>
<dbReference type="Gene3D" id="3.30.70.120">
    <property type="match status" value="1"/>
</dbReference>
<dbReference type="PANTHER" id="PTHR23419">
    <property type="entry name" value="DIVALENT CATION TOLERANCE CUTA-RELATED"/>
    <property type="match status" value="1"/>
</dbReference>
<dbReference type="Proteomes" id="UP000285301">
    <property type="component" value="Unassembled WGS sequence"/>
</dbReference>
<comment type="caution">
    <text evidence="2">The sequence shown here is derived from an EMBL/GenBank/DDBJ whole genome shotgun (WGS) entry which is preliminary data.</text>
</comment>
<protein>
    <submittedName>
        <fullName evidence="2">Protein CutA-like isoform X2</fullName>
    </submittedName>
</protein>
<evidence type="ECO:0000256" key="1">
    <source>
        <dbReference type="ARBA" id="ARBA00010169"/>
    </source>
</evidence>
<reference evidence="2 3" key="1">
    <citation type="journal article" date="2018" name="Gigascience">
        <title>Genomes of trombidid mites reveal novel predicted allergens and laterally-transferred genes associated with secondary metabolism.</title>
        <authorList>
            <person name="Dong X."/>
            <person name="Chaisiri K."/>
            <person name="Xia D."/>
            <person name="Armstrong S.D."/>
            <person name="Fang Y."/>
            <person name="Donnelly M.J."/>
            <person name="Kadowaki T."/>
            <person name="McGarry J.W."/>
            <person name="Darby A.C."/>
            <person name="Makepeace B.L."/>
        </authorList>
    </citation>
    <scope>NUCLEOTIDE SEQUENCE [LARGE SCALE GENOMIC DNA]</scope>
    <source>
        <strain evidence="2">UoL-WK</strain>
    </source>
</reference>
<dbReference type="Pfam" id="PF03091">
    <property type="entry name" value="CutA1"/>
    <property type="match status" value="1"/>
</dbReference>
<dbReference type="InterPro" id="IPR004323">
    <property type="entry name" value="Ion_tolerance_CutA"/>
</dbReference>
<gene>
    <name evidence="2" type="ORF">B4U79_03922</name>
</gene>
<dbReference type="InterPro" id="IPR015867">
    <property type="entry name" value="N-reg_PII/ATP_PRibTrfase_C"/>
</dbReference>
<dbReference type="GO" id="GO:0010038">
    <property type="term" value="P:response to metal ion"/>
    <property type="evidence" value="ECO:0007669"/>
    <property type="project" value="InterPro"/>
</dbReference>
<dbReference type="EMBL" id="NCKU01005317">
    <property type="protein sequence ID" value="RWS04713.1"/>
    <property type="molecule type" value="Genomic_DNA"/>
</dbReference>
<dbReference type="GO" id="GO:0005507">
    <property type="term" value="F:copper ion binding"/>
    <property type="evidence" value="ECO:0007669"/>
    <property type="project" value="TreeGrafter"/>
</dbReference>
<dbReference type="AlphaFoldDB" id="A0A3S3PAN5"/>
<evidence type="ECO:0000313" key="3">
    <source>
        <dbReference type="Proteomes" id="UP000285301"/>
    </source>
</evidence>
<dbReference type="SUPFAM" id="SSF54913">
    <property type="entry name" value="GlnB-like"/>
    <property type="match status" value="1"/>
</dbReference>